<feature type="compositionally biased region" description="Basic and acidic residues" evidence="1">
    <location>
        <begin position="114"/>
        <end position="123"/>
    </location>
</feature>
<dbReference type="Proteomes" id="UP000324222">
    <property type="component" value="Unassembled WGS sequence"/>
</dbReference>
<sequence>MSGVTHPTLAGPGVHRDNESSCDRMMGQRRANLNYPPRHAQTPCDKRRIVSRGLKRPYKVETYKPEVPLKPLREVSELVPLGPSSPPTIPPIGSQSPTPPETGTSGMKPPNHPMARDLQHIHV</sequence>
<gene>
    <name evidence="2" type="ORF">E2C01_023007</name>
</gene>
<reference evidence="2 3" key="1">
    <citation type="submission" date="2019-05" db="EMBL/GenBank/DDBJ databases">
        <title>Another draft genome of Portunus trituberculatus and its Hox gene families provides insights of decapod evolution.</title>
        <authorList>
            <person name="Jeong J.-H."/>
            <person name="Song I."/>
            <person name="Kim S."/>
            <person name="Choi T."/>
            <person name="Kim D."/>
            <person name="Ryu S."/>
            <person name="Kim W."/>
        </authorList>
    </citation>
    <scope>NUCLEOTIDE SEQUENCE [LARGE SCALE GENOMIC DNA]</scope>
    <source>
        <tissue evidence="2">Muscle</tissue>
    </source>
</reference>
<dbReference type="EMBL" id="VSRR010002130">
    <property type="protein sequence ID" value="MPC29759.1"/>
    <property type="molecule type" value="Genomic_DNA"/>
</dbReference>
<protein>
    <submittedName>
        <fullName evidence="2">Uncharacterized protein</fullName>
    </submittedName>
</protein>
<organism evidence="2 3">
    <name type="scientific">Portunus trituberculatus</name>
    <name type="common">Swimming crab</name>
    <name type="synonym">Neptunus trituberculatus</name>
    <dbReference type="NCBI Taxonomy" id="210409"/>
    <lineage>
        <taxon>Eukaryota</taxon>
        <taxon>Metazoa</taxon>
        <taxon>Ecdysozoa</taxon>
        <taxon>Arthropoda</taxon>
        <taxon>Crustacea</taxon>
        <taxon>Multicrustacea</taxon>
        <taxon>Malacostraca</taxon>
        <taxon>Eumalacostraca</taxon>
        <taxon>Eucarida</taxon>
        <taxon>Decapoda</taxon>
        <taxon>Pleocyemata</taxon>
        <taxon>Brachyura</taxon>
        <taxon>Eubrachyura</taxon>
        <taxon>Portunoidea</taxon>
        <taxon>Portunidae</taxon>
        <taxon>Portuninae</taxon>
        <taxon>Portunus</taxon>
    </lineage>
</organism>
<comment type="caution">
    <text evidence="2">The sequence shown here is derived from an EMBL/GenBank/DDBJ whole genome shotgun (WGS) entry which is preliminary data.</text>
</comment>
<evidence type="ECO:0000256" key="1">
    <source>
        <dbReference type="SAM" id="MobiDB-lite"/>
    </source>
</evidence>
<keyword evidence="3" id="KW-1185">Reference proteome</keyword>
<feature type="region of interest" description="Disordered" evidence="1">
    <location>
        <begin position="78"/>
        <end position="123"/>
    </location>
</feature>
<proteinExistence type="predicted"/>
<feature type="region of interest" description="Disordered" evidence="1">
    <location>
        <begin position="1"/>
        <end position="50"/>
    </location>
</feature>
<evidence type="ECO:0000313" key="2">
    <source>
        <dbReference type="EMBL" id="MPC29759.1"/>
    </source>
</evidence>
<accession>A0A5B7E8L8</accession>
<name>A0A5B7E8L8_PORTR</name>
<dbReference type="AlphaFoldDB" id="A0A5B7E8L8"/>
<evidence type="ECO:0000313" key="3">
    <source>
        <dbReference type="Proteomes" id="UP000324222"/>
    </source>
</evidence>